<evidence type="ECO:0000259" key="2">
    <source>
        <dbReference type="Pfam" id="PF02120"/>
    </source>
</evidence>
<organism evidence="3 4">
    <name type="scientific">Chitinasiproducens palmae</name>
    <dbReference type="NCBI Taxonomy" id="1770053"/>
    <lineage>
        <taxon>Bacteria</taxon>
        <taxon>Pseudomonadati</taxon>
        <taxon>Pseudomonadota</taxon>
        <taxon>Betaproteobacteria</taxon>
        <taxon>Burkholderiales</taxon>
        <taxon>Burkholderiaceae</taxon>
        <taxon>Chitinasiproducens</taxon>
    </lineage>
</organism>
<protein>
    <submittedName>
        <fullName evidence="3">Hook-length control protein FliK</fullName>
    </submittedName>
</protein>
<evidence type="ECO:0000313" key="3">
    <source>
        <dbReference type="EMBL" id="SDV46578.1"/>
    </source>
</evidence>
<sequence>MNGIDRIVTPVAPVRTDALGGVTGGRAALNTDAGVGGGQQLQKQLHQQLNTALTQGTPSQGDGRTARGAGAAAYDAQATAASRAVLSADARTLDALLRLPGEAPVIDADRPLCPVSPSAARAALPDDPHAQVVAGTQFTALLARALVTTLESSGLFYESHLAQWATGQRDRTLLDGEPQARFQAQASTPGGAQADTPPSLLATLRAPLADTLSALSAFTGLDLDGSADPTGGTAKGSGDAAIANVPEALQRLVRQQLELLQTPLLRWHGEAWPGTSMAWEIEQSERRNSDGGDGGAGQDADGGNWRMQLRLDLPALGAVDVELQLQDARLSAKLKASPHSAATLLHASEALRRRIQAAGIELKTLSVREFAVRGGT</sequence>
<accession>A0A1H2PJL0</accession>
<reference evidence="4" key="1">
    <citation type="submission" date="2016-09" db="EMBL/GenBank/DDBJ databases">
        <authorList>
            <person name="Varghese N."/>
            <person name="Submissions S."/>
        </authorList>
    </citation>
    <scope>NUCLEOTIDE SEQUENCE [LARGE SCALE GENOMIC DNA]</scope>
    <source>
        <strain evidence="4">JS23</strain>
    </source>
</reference>
<dbReference type="Proteomes" id="UP000243719">
    <property type="component" value="Unassembled WGS sequence"/>
</dbReference>
<dbReference type="RefSeq" id="WP_091904113.1">
    <property type="nucleotide sequence ID" value="NZ_FNLO01000001.1"/>
</dbReference>
<dbReference type="STRING" id="1770053.SAMN05216551_101452"/>
<evidence type="ECO:0000313" key="4">
    <source>
        <dbReference type="Proteomes" id="UP000243719"/>
    </source>
</evidence>
<feature type="region of interest" description="Disordered" evidence="1">
    <location>
        <begin position="284"/>
        <end position="303"/>
    </location>
</feature>
<gene>
    <name evidence="3" type="ORF">SAMN05216551_101452</name>
</gene>
<proteinExistence type="predicted"/>
<name>A0A1H2PJL0_9BURK</name>
<dbReference type="InterPro" id="IPR021136">
    <property type="entry name" value="Flagellar_hook_control-like_C"/>
</dbReference>
<dbReference type="AlphaFoldDB" id="A0A1H2PJL0"/>
<dbReference type="Pfam" id="PF02120">
    <property type="entry name" value="Flg_hook"/>
    <property type="match status" value="1"/>
</dbReference>
<dbReference type="OrthoDB" id="5296742at2"/>
<evidence type="ECO:0000256" key="1">
    <source>
        <dbReference type="SAM" id="MobiDB-lite"/>
    </source>
</evidence>
<keyword evidence="4" id="KW-1185">Reference proteome</keyword>
<dbReference type="Gene3D" id="3.30.750.140">
    <property type="match status" value="1"/>
</dbReference>
<dbReference type="EMBL" id="FNLO01000001">
    <property type="protein sequence ID" value="SDV46578.1"/>
    <property type="molecule type" value="Genomic_DNA"/>
</dbReference>
<feature type="domain" description="Flagellar hook-length control protein-like C-terminal" evidence="2">
    <location>
        <begin position="297"/>
        <end position="368"/>
    </location>
</feature>
<dbReference type="InterPro" id="IPR038610">
    <property type="entry name" value="FliK-like_C_sf"/>
</dbReference>